<organism evidence="2">
    <name type="scientific">gut metagenome</name>
    <dbReference type="NCBI Taxonomy" id="749906"/>
    <lineage>
        <taxon>unclassified sequences</taxon>
        <taxon>metagenomes</taxon>
        <taxon>organismal metagenomes</taxon>
    </lineage>
</organism>
<accession>J9GXY9</accession>
<feature type="region of interest" description="Disordered" evidence="1">
    <location>
        <begin position="1"/>
        <end position="57"/>
    </location>
</feature>
<protein>
    <submittedName>
        <fullName evidence="2">Uncharacterized protein</fullName>
    </submittedName>
</protein>
<dbReference type="AlphaFoldDB" id="J9GXY9"/>
<name>J9GXY9_9ZZZZ</name>
<feature type="compositionally biased region" description="Basic residues" evidence="1">
    <location>
        <begin position="18"/>
        <end position="29"/>
    </location>
</feature>
<dbReference type="EMBL" id="AMCI01001411">
    <property type="protein sequence ID" value="EJX05635.1"/>
    <property type="molecule type" value="Genomic_DNA"/>
</dbReference>
<proteinExistence type="predicted"/>
<sequence>MLEPRNEINDLPLGQNAHHLRKPRLRVDRHRYAEPKPSRVRRNLDALQQKSQRRAHH</sequence>
<evidence type="ECO:0000256" key="1">
    <source>
        <dbReference type="SAM" id="MobiDB-lite"/>
    </source>
</evidence>
<evidence type="ECO:0000313" key="2">
    <source>
        <dbReference type="EMBL" id="EJX05635.1"/>
    </source>
</evidence>
<gene>
    <name evidence="2" type="ORF">EVA_06258</name>
</gene>
<reference evidence="2" key="1">
    <citation type="journal article" date="2012" name="PLoS ONE">
        <title>Gene sets for utilization of primary and secondary nutrition supplies in the distal gut of endangered iberian lynx.</title>
        <authorList>
            <person name="Alcaide M."/>
            <person name="Messina E."/>
            <person name="Richter M."/>
            <person name="Bargiela R."/>
            <person name="Peplies J."/>
            <person name="Huws S.A."/>
            <person name="Newbold C.J."/>
            <person name="Golyshin P.N."/>
            <person name="Simon M.A."/>
            <person name="Lopez G."/>
            <person name="Yakimov M.M."/>
            <person name="Ferrer M."/>
        </authorList>
    </citation>
    <scope>NUCLEOTIDE SEQUENCE</scope>
</reference>
<comment type="caution">
    <text evidence="2">The sequence shown here is derived from an EMBL/GenBank/DDBJ whole genome shotgun (WGS) entry which is preliminary data.</text>
</comment>